<comment type="function">
    <text evidence="9">Catalyzes the NADPH-dependent reduction of glutamyl-tRNA(Glu) to glutamate 1-semialdehyde (GSA).</text>
</comment>
<evidence type="ECO:0000256" key="14">
    <source>
        <dbReference type="RuleBase" id="RU000584"/>
    </source>
</evidence>
<dbReference type="NCBIfam" id="TIGR01035">
    <property type="entry name" value="hemA"/>
    <property type="match status" value="1"/>
</dbReference>
<comment type="domain">
    <text evidence="9">Possesses an unusual extended V-shaped dimeric structure with each monomer consisting of three distinct domains arranged along a curved 'spinal' alpha-helix. The N-terminal catalytic domain specifically recognizes the glutamate moiety of the substrate. The second domain is the NADPH-binding domain, and the third C-terminal domain is responsible for dimerization.</text>
</comment>
<feature type="binding site" evidence="9 11">
    <location>
        <begin position="114"/>
        <end position="116"/>
    </location>
    <ligand>
        <name>substrate</name>
    </ligand>
</feature>
<dbReference type="SUPFAM" id="SSF69075">
    <property type="entry name" value="Glutamyl tRNA-reductase dimerization domain"/>
    <property type="match status" value="1"/>
</dbReference>
<organism evidence="18 19">
    <name type="scientific">Metabacillus litoralis</name>
    <dbReference type="NCBI Taxonomy" id="152268"/>
    <lineage>
        <taxon>Bacteria</taxon>
        <taxon>Bacillati</taxon>
        <taxon>Bacillota</taxon>
        <taxon>Bacilli</taxon>
        <taxon>Bacillales</taxon>
        <taxon>Bacillaceae</taxon>
        <taxon>Metabacillus</taxon>
    </lineage>
</organism>
<dbReference type="GO" id="GO:0008883">
    <property type="term" value="F:glutamyl-tRNA reductase activity"/>
    <property type="evidence" value="ECO:0007669"/>
    <property type="project" value="UniProtKB-UniRule"/>
</dbReference>
<comment type="catalytic activity">
    <reaction evidence="7 9 14">
        <text>(S)-4-amino-5-oxopentanoate + tRNA(Glu) + NADP(+) = L-glutamyl-tRNA(Glu) + NADPH + H(+)</text>
        <dbReference type="Rhea" id="RHEA:12344"/>
        <dbReference type="Rhea" id="RHEA-COMP:9663"/>
        <dbReference type="Rhea" id="RHEA-COMP:9680"/>
        <dbReference type="ChEBI" id="CHEBI:15378"/>
        <dbReference type="ChEBI" id="CHEBI:57501"/>
        <dbReference type="ChEBI" id="CHEBI:57783"/>
        <dbReference type="ChEBI" id="CHEBI:58349"/>
        <dbReference type="ChEBI" id="CHEBI:78442"/>
        <dbReference type="ChEBI" id="CHEBI:78520"/>
        <dbReference type="EC" id="1.2.1.70"/>
    </reaction>
</comment>
<comment type="similarity">
    <text evidence="2 9 14">Belongs to the glutamyl-tRNA reductase family.</text>
</comment>
<dbReference type="OrthoDB" id="110209at2"/>
<dbReference type="InterPro" id="IPR015895">
    <property type="entry name" value="4pyrrol_synth_GluRdtase_N"/>
</dbReference>
<dbReference type="EMBL" id="VOQF01000007">
    <property type="protein sequence ID" value="TXC90123.1"/>
    <property type="molecule type" value="Genomic_DNA"/>
</dbReference>
<evidence type="ECO:0000313" key="18">
    <source>
        <dbReference type="EMBL" id="TXC90123.1"/>
    </source>
</evidence>
<feature type="site" description="Important for activity" evidence="9 13">
    <location>
        <position position="99"/>
    </location>
</feature>
<dbReference type="InterPro" id="IPR000343">
    <property type="entry name" value="4pyrrol_synth_GluRdtase"/>
</dbReference>
<evidence type="ECO:0000256" key="11">
    <source>
        <dbReference type="PIRSR" id="PIRSR000445-2"/>
    </source>
</evidence>
<dbReference type="FunFam" id="3.40.50.720:FF:000031">
    <property type="entry name" value="Glutamyl-tRNA reductase"/>
    <property type="match status" value="1"/>
</dbReference>
<dbReference type="SUPFAM" id="SSF69742">
    <property type="entry name" value="Glutamyl tRNA-reductase catalytic, N-terminal domain"/>
    <property type="match status" value="1"/>
</dbReference>
<dbReference type="PANTHER" id="PTHR43013:SF1">
    <property type="entry name" value="GLUTAMYL-TRNA REDUCTASE"/>
    <property type="match status" value="1"/>
</dbReference>
<dbReference type="GO" id="GO:0019353">
    <property type="term" value="P:protoporphyrinogen IX biosynthetic process from glutamate"/>
    <property type="evidence" value="ECO:0007669"/>
    <property type="project" value="TreeGrafter"/>
</dbReference>
<evidence type="ECO:0000256" key="3">
    <source>
        <dbReference type="ARBA" id="ARBA00012970"/>
    </source>
</evidence>
<keyword evidence="5 9" id="KW-0560">Oxidoreductase</keyword>
<dbReference type="UniPathway" id="UPA00251">
    <property type="reaction ID" value="UER00316"/>
</dbReference>
<sequence length="452" mass="50858">MHILVVGLNYKTAPVEIREKLNFQPDELAVAMQQLKKQKSVLENVIVSTCNRTELYAVVDQLHTGRYYIKAFLAEWFGLDKDEITPYLTIFEQDGALDHLCKVACGLDSMILGETQILGQVRSSFLLAQEHNTIGTIFNQLFKQVITLAKRSHSETDIGANAVSVSYAAVELAKKIFGDLRSKHVLILGAGKMGELAVQNLHGSGVGKVTVMNRTLQKAEELANRFDGNAKGINELQCGLIEADILISSTGAKNFVITKEMVTHVEKMRKGRPLFMVDIAVPRDLDPKLADLDSVFLYDIDDLQGIVEANLQERKVAAEKIELMIEEEIVQFKQWINTLGVVPVIAALRNKALTVQAETMESIERKMPNLTERERKVLNKHTKSIINQLLKDPIVKVKELSAEPNAQESLDLFKKIFNIEEDVEEQMVKERLEKQSLRSNEQMIDYRASLQS</sequence>
<dbReference type="Pfam" id="PF05201">
    <property type="entry name" value="GlutR_N"/>
    <property type="match status" value="1"/>
</dbReference>
<dbReference type="Proteomes" id="UP000321363">
    <property type="component" value="Unassembled WGS sequence"/>
</dbReference>
<dbReference type="PIRSF" id="PIRSF000445">
    <property type="entry name" value="4pyrrol_synth_GluRdtase"/>
    <property type="match status" value="1"/>
</dbReference>
<dbReference type="InterPro" id="IPR036453">
    <property type="entry name" value="GluRdtase_dimer_dom_sf"/>
</dbReference>
<dbReference type="InterPro" id="IPR036291">
    <property type="entry name" value="NAD(P)-bd_dom_sf"/>
</dbReference>
<evidence type="ECO:0000313" key="19">
    <source>
        <dbReference type="Proteomes" id="UP000321363"/>
    </source>
</evidence>
<feature type="binding site" evidence="9 11">
    <location>
        <position position="109"/>
    </location>
    <ligand>
        <name>substrate</name>
    </ligand>
</feature>
<evidence type="ECO:0000256" key="5">
    <source>
        <dbReference type="ARBA" id="ARBA00023002"/>
    </source>
</evidence>
<evidence type="ECO:0000256" key="8">
    <source>
        <dbReference type="ARBA" id="ARBA00068659"/>
    </source>
</evidence>
<evidence type="ECO:0000256" key="1">
    <source>
        <dbReference type="ARBA" id="ARBA00005059"/>
    </source>
</evidence>
<accession>A0A5C6W308</accession>
<feature type="domain" description="Tetrapyrrole biosynthesis glutamyl-tRNA reductase dimerisation" evidence="15">
    <location>
        <begin position="320"/>
        <end position="419"/>
    </location>
</feature>
<dbReference type="CDD" id="cd05213">
    <property type="entry name" value="NAD_bind_Glutamyl_tRNA_reduct"/>
    <property type="match status" value="1"/>
</dbReference>
<dbReference type="InterPro" id="IPR015896">
    <property type="entry name" value="4pyrrol_synth_GluRdtase_dimer"/>
</dbReference>
<dbReference type="Pfam" id="PF01488">
    <property type="entry name" value="Shikimate_DH"/>
    <property type="match status" value="1"/>
</dbReference>
<feature type="domain" description="Quinate/shikimate 5-dehydrogenase/glutamyl-tRNA reductase" evidence="16">
    <location>
        <begin position="171"/>
        <end position="306"/>
    </location>
</feature>
<dbReference type="SUPFAM" id="SSF51735">
    <property type="entry name" value="NAD(P)-binding Rossmann-fold domains"/>
    <property type="match status" value="1"/>
</dbReference>
<comment type="miscellaneous">
    <text evidence="9">During catalysis, the active site Cys acts as a nucleophile attacking the alpha-carbonyl group of tRNA-bound glutamate with the formation of a thioester intermediate between enzyme and glutamate, and the concomitant release of tRNA(Glu). The thioester intermediate is finally reduced by direct hydride transfer from NADPH, to form the product GSA.</text>
</comment>
<dbReference type="Gene3D" id="3.30.460.30">
    <property type="entry name" value="Glutamyl-tRNA reductase, N-terminal domain"/>
    <property type="match status" value="1"/>
</dbReference>
<evidence type="ECO:0000256" key="2">
    <source>
        <dbReference type="ARBA" id="ARBA00005916"/>
    </source>
</evidence>
<dbReference type="GO" id="GO:0050661">
    <property type="term" value="F:NADP binding"/>
    <property type="evidence" value="ECO:0007669"/>
    <property type="project" value="InterPro"/>
</dbReference>
<dbReference type="InterPro" id="IPR006151">
    <property type="entry name" value="Shikm_DH/Glu-tRNA_Rdtase"/>
</dbReference>
<dbReference type="HAMAP" id="MF_00087">
    <property type="entry name" value="Glu_tRNA_reductase"/>
    <property type="match status" value="1"/>
</dbReference>
<keyword evidence="19" id="KW-1185">Reference proteome</keyword>
<reference evidence="18 19" key="1">
    <citation type="journal article" date="2005" name="Int. J. Syst. Evol. Microbiol.">
        <title>Bacillus litoralis sp. nov., isolated from a tidal flat of the Yellow Sea in Korea.</title>
        <authorList>
            <person name="Yoon J.H."/>
            <person name="Oh T.K."/>
        </authorList>
    </citation>
    <scope>NUCLEOTIDE SEQUENCE [LARGE SCALE GENOMIC DNA]</scope>
    <source>
        <strain evidence="18 19">SW-211</strain>
    </source>
</reference>
<dbReference type="NCBIfam" id="NF000744">
    <property type="entry name" value="PRK00045.1-3"/>
    <property type="match status" value="1"/>
</dbReference>
<keyword evidence="4 9" id="KW-0521">NADP</keyword>
<name>A0A5C6W308_9BACI</name>
<dbReference type="RefSeq" id="WP_146949193.1">
    <property type="nucleotide sequence ID" value="NZ_VOQF01000007.1"/>
</dbReference>
<keyword evidence="6 9" id="KW-0627">Porphyrin biosynthesis</keyword>
<evidence type="ECO:0000259" key="15">
    <source>
        <dbReference type="Pfam" id="PF00745"/>
    </source>
</evidence>
<comment type="pathway">
    <text evidence="1 9 14">Porphyrin-containing compound metabolism; protoporphyrin-IX biosynthesis; 5-aminolevulinate from L-glutamyl-tRNA(Glu): step 1/2.</text>
</comment>
<evidence type="ECO:0000259" key="16">
    <source>
        <dbReference type="Pfam" id="PF01488"/>
    </source>
</evidence>
<dbReference type="InterPro" id="IPR036343">
    <property type="entry name" value="GluRdtase_N_sf"/>
</dbReference>
<proteinExistence type="inferred from homology"/>
<feature type="domain" description="Glutamyl-tRNA reductase N-terminal" evidence="17">
    <location>
        <begin position="6"/>
        <end position="156"/>
    </location>
</feature>
<feature type="binding site" evidence="9 11">
    <location>
        <position position="120"/>
    </location>
    <ligand>
        <name>substrate</name>
    </ligand>
</feature>
<dbReference type="PROSITE" id="PS00747">
    <property type="entry name" value="GLUTR"/>
    <property type="match status" value="1"/>
</dbReference>
<protein>
    <recommendedName>
        <fullName evidence="8 9">Glutamyl-tRNA reductase</fullName>
        <shortName evidence="9">GluTR</shortName>
        <ecNumber evidence="3 9">1.2.1.70</ecNumber>
    </recommendedName>
</protein>
<dbReference type="InterPro" id="IPR018214">
    <property type="entry name" value="GluRdtase_CS"/>
</dbReference>
<feature type="binding site" evidence="9 11">
    <location>
        <begin position="49"/>
        <end position="52"/>
    </location>
    <ligand>
        <name>substrate</name>
    </ligand>
</feature>
<evidence type="ECO:0000256" key="9">
    <source>
        <dbReference type="HAMAP-Rule" id="MF_00087"/>
    </source>
</evidence>
<evidence type="ECO:0000256" key="4">
    <source>
        <dbReference type="ARBA" id="ARBA00022857"/>
    </source>
</evidence>
<evidence type="ECO:0000256" key="12">
    <source>
        <dbReference type="PIRSR" id="PIRSR000445-3"/>
    </source>
</evidence>
<evidence type="ECO:0000256" key="10">
    <source>
        <dbReference type="PIRSR" id="PIRSR000445-1"/>
    </source>
</evidence>
<dbReference type="FunFam" id="3.30.460.30:FF:000001">
    <property type="entry name" value="Glutamyl-tRNA reductase"/>
    <property type="match status" value="1"/>
</dbReference>
<comment type="subunit">
    <text evidence="9">Homodimer.</text>
</comment>
<dbReference type="Pfam" id="PF00745">
    <property type="entry name" value="GlutR_dimer"/>
    <property type="match status" value="1"/>
</dbReference>
<evidence type="ECO:0000256" key="6">
    <source>
        <dbReference type="ARBA" id="ARBA00023244"/>
    </source>
</evidence>
<evidence type="ECO:0000256" key="13">
    <source>
        <dbReference type="PIRSR" id="PIRSR000445-4"/>
    </source>
</evidence>
<gene>
    <name evidence="9" type="primary">hemA</name>
    <name evidence="18" type="ORF">FS935_13750</name>
</gene>
<dbReference type="EC" id="1.2.1.70" evidence="3 9"/>
<comment type="caution">
    <text evidence="18">The sequence shown here is derived from an EMBL/GenBank/DDBJ whole genome shotgun (WGS) entry which is preliminary data.</text>
</comment>
<dbReference type="AlphaFoldDB" id="A0A5C6W308"/>
<feature type="binding site" evidence="9 12">
    <location>
        <begin position="189"/>
        <end position="194"/>
    </location>
    <ligand>
        <name>NADP(+)</name>
        <dbReference type="ChEBI" id="CHEBI:58349"/>
    </ligand>
</feature>
<dbReference type="PANTHER" id="PTHR43013">
    <property type="entry name" value="GLUTAMYL-TRNA REDUCTASE"/>
    <property type="match status" value="1"/>
</dbReference>
<evidence type="ECO:0000256" key="7">
    <source>
        <dbReference type="ARBA" id="ARBA00047464"/>
    </source>
</evidence>
<feature type="active site" description="Nucleophile" evidence="9 10">
    <location>
        <position position="50"/>
    </location>
</feature>
<evidence type="ECO:0000259" key="17">
    <source>
        <dbReference type="Pfam" id="PF05201"/>
    </source>
</evidence>
<dbReference type="Gene3D" id="3.40.50.720">
    <property type="entry name" value="NAD(P)-binding Rossmann-like Domain"/>
    <property type="match status" value="1"/>
</dbReference>